<dbReference type="Proteomes" id="UP000230605">
    <property type="component" value="Chromosome 2"/>
</dbReference>
<dbReference type="EMBL" id="CP134185">
    <property type="protein sequence ID" value="WPA98599.1"/>
    <property type="molecule type" value="Genomic_DNA"/>
</dbReference>
<evidence type="ECO:0000313" key="6">
    <source>
        <dbReference type="Proteomes" id="UP001302367"/>
    </source>
</evidence>
<dbReference type="PROSITE" id="PS00636">
    <property type="entry name" value="DNAJ_1"/>
    <property type="match status" value="1"/>
</dbReference>
<gene>
    <name evidence="3" type="ORF">CB0940_05995</name>
    <name evidence="4" type="ORF">RHO25_003211</name>
</gene>
<keyword evidence="6" id="KW-1185">Reference proteome</keyword>
<dbReference type="Pfam" id="PF00226">
    <property type="entry name" value="DnaJ"/>
    <property type="match status" value="1"/>
</dbReference>
<dbReference type="PROSITE" id="PS50076">
    <property type="entry name" value="DNAJ_2"/>
    <property type="match status" value="1"/>
</dbReference>
<sequence>MKEPVDQDHYRVLDVAYNATGAQLKKAYHAAAKKHHPDKVTPTRTAKSTVAFQHLQAAYETLSDSASRKAYNSRYPAIKAQWDEWERHQKTRMVKRQRRTRFTEEIVVLHSENDEFKVHLHFLTVRSAFFRDQAEIARRNGIGFTDEDDVVAAYAHFVYHGEIFTELSEAVLAATEEADGSTIVKAEHDFLAKLYIFGEKVKDDAFCDQVITTLAASIDRRDAKGGRTFPNCKVVKAIYERTTPGSPIRQMMVDIYAENSGQHWFPHRAYDYFHPEFSYDLVREILLHKTQCPPKGRIVDLAPRWHKQRDSK</sequence>
<organism evidence="3 5">
    <name type="scientific">Cercospora beticola</name>
    <name type="common">Sugarbeet leaf spot fungus</name>
    <dbReference type="NCBI Taxonomy" id="122368"/>
    <lineage>
        <taxon>Eukaryota</taxon>
        <taxon>Fungi</taxon>
        <taxon>Dikarya</taxon>
        <taxon>Ascomycota</taxon>
        <taxon>Pezizomycotina</taxon>
        <taxon>Dothideomycetes</taxon>
        <taxon>Dothideomycetidae</taxon>
        <taxon>Mycosphaerellales</taxon>
        <taxon>Mycosphaerellaceae</taxon>
        <taxon>Cercospora</taxon>
    </lineage>
</organism>
<evidence type="ECO:0000313" key="3">
    <source>
        <dbReference type="EMBL" id="PIA97634.1"/>
    </source>
</evidence>
<feature type="domain" description="J" evidence="2">
    <location>
        <begin position="8"/>
        <end position="75"/>
    </location>
</feature>
<dbReference type="SMART" id="SM00271">
    <property type="entry name" value="DnaJ"/>
    <property type="match status" value="1"/>
</dbReference>
<reference evidence="4 6" key="2">
    <citation type="submission" date="2023-09" db="EMBL/GenBank/DDBJ databases">
        <title>Complete-Gapless Cercospora beticola genome.</title>
        <authorList>
            <person name="Wyatt N.A."/>
            <person name="Spanner R.E."/>
            <person name="Bolton M.D."/>
        </authorList>
    </citation>
    <scope>NUCLEOTIDE SEQUENCE [LARGE SCALE GENOMIC DNA]</scope>
    <source>
        <strain evidence="4">Cb09-40</strain>
    </source>
</reference>
<dbReference type="PRINTS" id="PR00625">
    <property type="entry name" value="JDOMAIN"/>
</dbReference>
<proteinExistence type="predicted"/>
<dbReference type="Gene3D" id="1.10.287.110">
    <property type="entry name" value="DnaJ domain"/>
    <property type="match status" value="1"/>
</dbReference>
<evidence type="ECO:0000313" key="5">
    <source>
        <dbReference type="Proteomes" id="UP000230605"/>
    </source>
</evidence>
<dbReference type="InterPro" id="IPR018253">
    <property type="entry name" value="DnaJ_domain_CS"/>
</dbReference>
<dbReference type="EMBL" id="LKMD01000102">
    <property type="protein sequence ID" value="PIA97634.1"/>
    <property type="molecule type" value="Genomic_DNA"/>
</dbReference>
<accession>A0A2G5HYJ6</accession>
<evidence type="ECO:0000313" key="4">
    <source>
        <dbReference type="EMBL" id="WPA98599.1"/>
    </source>
</evidence>
<dbReference type="PANTHER" id="PTHR44145:SF3">
    <property type="entry name" value="DNAJ HOMOLOG SUBFAMILY A MEMBER 3, MITOCHONDRIAL"/>
    <property type="match status" value="1"/>
</dbReference>
<protein>
    <recommendedName>
        <fullName evidence="2">J domain-containing protein</fullName>
    </recommendedName>
</protein>
<keyword evidence="1" id="KW-0143">Chaperone</keyword>
<dbReference type="OrthoDB" id="10250354at2759"/>
<dbReference type="SUPFAM" id="SSF46565">
    <property type="entry name" value="Chaperone J-domain"/>
    <property type="match status" value="1"/>
</dbReference>
<dbReference type="InterPro" id="IPR001623">
    <property type="entry name" value="DnaJ_domain"/>
</dbReference>
<evidence type="ECO:0000256" key="1">
    <source>
        <dbReference type="ARBA" id="ARBA00023186"/>
    </source>
</evidence>
<dbReference type="PANTHER" id="PTHR44145">
    <property type="entry name" value="DNAJ HOMOLOG SUBFAMILY A MEMBER 3, MITOCHONDRIAL"/>
    <property type="match status" value="1"/>
</dbReference>
<dbReference type="AlphaFoldDB" id="A0A2G5HYJ6"/>
<name>A0A2G5HYJ6_CERBT</name>
<dbReference type="InterPro" id="IPR036869">
    <property type="entry name" value="J_dom_sf"/>
</dbReference>
<dbReference type="Proteomes" id="UP001302367">
    <property type="component" value="Chromosome 2"/>
</dbReference>
<dbReference type="InterPro" id="IPR051938">
    <property type="entry name" value="Apopto_cytoskel_mod"/>
</dbReference>
<reference evidence="3 5" key="1">
    <citation type="submission" date="2015-10" db="EMBL/GenBank/DDBJ databases">
        <title>The cercosporin biosynthetic gene cluster was horizontally transferred to several fungal lineages and shown to be expanded in Cercospora beticola based on microsynteny with recipient genomes.</title>
        <authorList>
            <person name="De Jonge R."/>
            <person name="Ebert M.K."/>
            <person name="Suttle J.C."/>
            <person name="Jurick Ii W.M."/>
            <person name="Secor G.A."/>
            <person name="Thomma B.P."/>
            <person name="Van De Peer Y."/>
            <person name="Bolton M.D."/>
        </authorList>
    </citation>
    <scope>NUCLEOTIDE SEQUENCE [LARGE SCALE GENOMIC DNA]</scope>
    <source>
        <strain evidence="3 5">09-40</strain>
    </source>
</reference>
<evidence type="ECO:0000259" key="2">
    <source>
        <dbReference type="PROSITE" id="PS50076"/>
    </source>
</evidence>